<sequence length="134" mass="15180">MSVRDFAILMADALSVIPTVVLRNLSDKLYKKRKNVVQEIEEIVKQLAMAGDHDKITAMINLLANEFTSSPQANHRKVHAVLHYGQLDQSISLLFLWKAQKFERIMKGIQGDLIVASTLHIVIGFSGLWRNVIR</sequence>
<dbReference type="AlphaFoldDB" id="A0AAP0I3B8"/>
<dbReference type="EMBL" id="JBBNAF010000010">
    <property type="protein sequence ID" value="KAK9107401.1"/>
    <property type="molecule type" value="Genomic_DNA"/>
</dbReference>
<name>A0AAP0I3B8_9MAGN</name>
<dbReference type="GO" id="GO:0070772">
    <property type="term" value="C:PAS complex"/>
    <property type="evidence" value="ECO:0007669"/>
    <property type="project" value="InterPro"/>
</dbReference>
<reference evidence="1 2" key="1">
    <citation type="submission" date="2024-01" db="EMBL/GenBank/DDBJ databases">
        <title>Genome assemblies of Stephania.</title>
        <authorList>
            <person name="Yang L."/>
        </authorList>
    </citation>
    <scope>NUCLEOTIDE SEQUENCE [LARGE SCALE GENOMIC DNA]</scope>
    <source>
        <strain evidence="1">YNDBR</strain>
        <tissue evidence="1">Leaf</tissue>
    </source>
</reference>
<keyword evidence="2" id="KW-1185">Reference proteome</keyword>
<dbReference type="InterPro" id="IPR026825">
    <property type="entry name" value="Vac14"/>
</dbReference>
<protein>
    <submittedName>
        <fullName evidence="1">Uncharacterized protein</fullName>
    </submittedName>
</protein>
<evidence type="ECO:0000313" key="1">
    <source>
        <dbReference type="EMBL" id="KAK9107401.1"/>
    </source>
</evidence>
<dbReference type="PANTHER" id="PTHR16023:SF0">
    <property type="entry name" value="PROTEIN VAC14 HOMOLOG"/>
    <property type="match status" value="1"/>
</dbReference>
<dbReference type="PANTHER" id="PTHR16023">
    <property type="entry name" value="TAX1 BINDING PROTEIN-RELATED"/>
    <property type="match status" value="1"/>
</dbReference>
<proteinExistence type="predicted"/>
<organism evidence="1 2">
    <name type="scientific">Stephania yunnanensis</name>
    <dbReference type="NCBI Taxonomy" id="152371"/>
    <lineage>
        <taxon>Eukaryota</taxon>
        <taxon>Viridiplantae</taxon>
        <taxon>Streptophyta</taxon>
        <taxon>Embryophyta</taxon>
        <taxon>Tracheophyta</taxon>
        <taxon>Spermatophyta</taxon>
        <taxon>Magnoliopsida</taxon>
        <taxon>Ranunculales</taxon>
        <taxon>Menispermaceae</taxon>
        <taxon>Menispermoideae</taxon>
        <taxon>Cissampelideae</taxon>
        <taxon>Stephania</taxon>
    </lineage>
</organism>
<evidence type="ECO:0000313" key="2">
    <source>
        <dbReference type="Proteomes" id="UP001420932"/>
    </source>
</evidence>
<dbReference type="GO" id="GO:0010008">
    <property type="term" value="C:endosome membrane"/>
    <property type="evidence" value="ECO:0007669"/>
    <property type="project" value="TreeGrafter"/>
</dbReference>
<dbReference type="Proteomes" id="UP001420932">
    <property type="component" value="Unassembled WGS sequence"/>
</dbReference>
<dbReference type="GO" id="GO:0006661">
    <property type="term" value="P:phosphatidylinositol biosynthetic process"/>
    <property type="evidence" value="ECO:0007669"/>
    <property type="project" value="InterPro"/>
</dbReference>
<accession>A0AAP0I3B8</accession>
<gene>
    <name evidence="1" type="ORF">Syun_023412</name>
</gene>
<comment type="caution">
    <text evidence="1">The sequence shown here is derived from an EMBL/GenBank/DDBJ whole genome shotgun (WGS) entry which is preliminary data.</text>
</comment>